<accession>A0A3P8B5H5</accession>
<reference evidence="3" key="2">
    <citation type="submission" date="2019-09" db="UniProtKB">
        <authorList>
            <consortium name="WormBaseParasite"/>
        </authorList>
    </citation>
    <scope>IDENTIFICATION</scope>
</reference>
<evidence type="ECO:0000313" key="3">
    <source>
        <dbReference type="WBParaSite" id="HPBE_0002070101-mRNA-1"/>
    </source>
</evidence>
<organism evidence="2 3">
    <name type="scientific">Heligmosomoides polygyrus</name>
    <name type="common">Parasitic roundworm</name>
    <dbReference type="NCBI Taxonomy" id="6339"/>
    <lineage>
        <taxon>Eukaryota</taxon>
        <taxon>Metazoa</taxon>
        <taxon>Ecdysozoa</taxon>
        <taxon>Nematoda</taxon>
        <taxon>Chromadorea</taxon>
        <taxon>Rhabditida</taxon>
        <taxon>Rhabditina</taxon>
        <taxon>Rhabditomorpha</taxon>
        <taxon>Strongyloidea</taxon>
        <taxon>Heligmosomidae</taxon>
        <taxon>Heligmosomoides</taxon>
    </lineage>
</organism>
<dbReference type="AlphaFoldDB" id="A0A183GEE9"/>
<protein>
    <submittedName>
        <fullName evidence="3">SCP domain-containing protein</fullName>
    </submittedName>
</protein>
<proteinExistence type="predicted"/>
<name>A0A183GEE9_HELPZ</name>
<dbReference type="EMBL" id="UZAH01032374">
    <property type="protein sequence ID" value="VDP21402.1"/>
    <property type="molecule type" value="Genomic_DNA"/>
</dbReference>
<reference evidence="1 2" key="1">
    <citation type="submission" date="2018-11" db="EMBL/GenBank/DDBJ databases">
        <authorList>
            <consortium name="Pathogen Informatics"/>
        </authorList>
    </citation>
    <scope>NUCLEOTIDE SEQUENCE [LARGE SCALE GENOMIC DNA]</scope>
</reference>
<sequence length="171" mass="19696">MLALFQLKRTSLTSIRAGVLYKSEACGYCDNNHTMFFFLVVYNDSLHSMALVGAKKVLEGKPHGIETSEFCTYYMTLDTYWHTWENSYMQKLFNMLPFNNIGYVAQKNPGAPYGCAFHAVFADGRHSDYYGDKKILLCTYKISNSNTCDPDERRYDPKTIPDQVQIDFTKK</sequence>
<evidence type="ECO:0000313" key="2">
    <source>
        <dbReference type="Proteomes" id="UP000050761"/>
    </source>
</evidence>
<accession>A0A183GEE9</accession>
<dbReference type="Proteomes" id="UP000050761">
    <property type="component" value="Unassembled WGS sequence"/>
</dbReference>
<keyword evidence="2" id="KW-1185">Reference proteome</keyword>
<dbReference type="WBParaSite" id="HPBE_0002070101-mRNA-1">
    <property type="protein sequence ID" value="HPBE_0002070101-mRNA-1"/>
    <property type="gene ID" value="HPBE_0002070101"/>
</dbReference>
<gene>
    <name evidence="1" type="ORF">HPBE_LOCUS20700</name>
</gene>
<evidence type="ECO:0000313" key="1">
    <source>
        <dbReference type="EMBL" id="VDP21402.1"/>
    </source>
</evidence>